<feature type="compositionally biased region" description="Low complexity" evidence="1">
    <location>
        <begin position="104"/>
        <end position="125"/>
    </location>
</feature>
<feature type="transmembrane region" description="Helical" evidence="2">
    <location>
        <begin position="46"/>
        <end position="66"/>
    </location>
</feature>
<dbReference type="EMBL" id="AP023354">
    <property type="protein sequence ID" value="BCJ26433.1"/>
    <property type="molecule type" value="Genomic_DNA"/>
</dbReference>
<keyword evidence="4" id="KW-1185">Reference proteome</keyword>
<dbReference type="Proteomes" id="UP000680750">
    <property type="component" value="Chromosome"/>
</dbReference>
<keyword evidence="2" id="KW-0812">Transmembrane</keyword>
<name>A0A810KT81_9ACTN</name>
<proteinExistence type="predicted"/>
<feature type="transmembrane region" description="Helical" evidence="2">
    <location>
        <begin position="20"/>
        <end position="39"/>
    </location>
</feature>
<feature type="transmembrane region" description="Helical" evidence="2">
    <location>
        <begin position="72"/>
        <end position="94"/>
    </location>
</feature>
<feature type="compositionally biased region" description="Low complexity" evidence="1">
    <location>
        <begin position="198"/>
        <end position="209"/>
    </location>
</feature>
<reference evidence="3" key="1">
    <citation type="submission" date="2020-08" db="EMBL/GenBank/DDBJ databases">
        <title>Whole genome shotgun sequence of Actinocatenispora sera NBRC 101916.</title>
        <authorList>
            <person name="Komaki H."/>
            <person name="Tamura T."/>
        </authorList>
    </citation>
    <scope>NUCLEOTIDE SEQUENCE</scope>
    <source>
        <strain evidence="3">NBRC 101916</strain>
    </source>
</reference>
<gene>
    <name evidence="3" type="ORF">Asera_05410</name>
</gene>
<dbReference type="AlphaFoldDB" id="A0A810KT81"/>
<accession>A0A810KT81</accession>
<feature type="region of interest" description="Disordered" evidence="1">
    <location>
        <begin position="104"/>
        <end position="209"/>
    </location>
</feature>
<dbReference type="RefSeq" id="WP_157034879.1">
    <property type="nucleotide sequence ID" value="NZ_AP023354.1"/>
</dbReference>
<keyword evidence="2" id="KW-0472">Membrane</keyword>
<feature type="compositionally biased region" description="Pro residues" evidence="1">
    <location>
        <begin position="126"/>
        <end position="137"/>
    </location>
</feature>
<evidence type="ECO:0000256" key="1">
    <source>
        <dbReference type="SAM" id="MobiDB-lite"/>
    </source>
</evidence>
<evidence type="ECO:0000313" key="4">
    <source>
        <dbReference type="Proteomes" id="UP000680750"/>
    </source>
</evidence>
<organism evidence="3 4">
    <name type="scientific">Actinocatenispora sera</name>
    <dbReference type="NCBI Taxonomy" id="390989"/>
    <lineage>
        <taxon>Bacteria</taxon>
        <taxon>Bacillati</taxon>
        <taxon>Actinomycetota</taxon>
        <taxon>Actinomycetes</taxon>
        <taxon>Micromonosporales</taxon>
        <taxon>Micromonosporaceae</taxon>
        <taxon>Actinocatenispora</taxon>
    </lineage>
</organism>
<protein>
    <submittedName>
        <fullName evidence="3">Uncharacterized protein</fullName>
    </submittedName>
</protein>
<sequence length="209" mass="21459">MSHQTILAEMTLTPGQFKAIAVFYVIAGLICLGIGVLNLRKKSTGSGVLSLLVGIAGVVYGAYILIGDPDTVWVSFKIFILPVIAIIYGIVALVKGKAGGSSSGPAQAAPYNAAGAQPGWNQQPGQPMPGQPAPGQPAPGQMPAGQYGQPAGYPQAQQPGAAPTAYGQPVAQQQWGQGAAPQPVQRDPQSPPPPPPAQTDQPLWPGQNR</sequence>
<feature type="compositionally biased region" description="Low complexity" evidence="1">
    <location>
        <begin position="138"/>
        <end position="188"/>
    </location>
</feature>
<keyword evidence="2" id="KW-1133">Transmembrane helix</keyword>
<evidence type="ECO:0000256" key="2">
    <source>
        <dbReference type="SAM" id="Phobius"/>
    </source>
</evidence>
<dbReference type="KEGG" id="aser:Asera_05410"/>
<evidence type="ECO:0000313" key="3">
    <source>
        <dbReference type="EMBL" id="BCJ26433.1"/>
    </source>
</evidence>